<feature type="region of interest" description="Disordered" evidence="1">
    <location>
        <begin position="37"/>
        <end position="65"/>
    </location>
</feature>
<dbReference type="OrthoDB" id="5866312at2759"/>
<dbReference type="FunFam" id="1.20.5.170:FF:000006">
    <property type="entry name" value="fos-related antigen 2 isoform X1"/>
    <property type="match status" value="1"/>
</dbReference>
<dbReference type="PROSITE" id="PS50217">
    <property type="entry name" value="BZIP"/>
    <property type="match status" value="1"/>
</dbReference>
<dbReference type="InterPro" id="IPR000837">
    <property type="entry name" value="AP-1"/>
</dbReference>
<dbReference type="RefSeq" id="XP_042561742.1">
    <property type="nucleotide sequence ID" value="XM_042705808.1"/>
</dbReference>
<dbReference type="PANTHER" id="PTHR23351:SF3">
    <property type="entry name" value="PROTEIN FOSB"/>
    <property type="match status" value="1"/>
</dbReference>
<evidence type="ECO:0000313" key="4">
    <source>
        <dbReference type="RefSeq" id="XP_042561742.1"/>
    </source>
</evidence>
<dbReference type="GeneID" id="122130941"/>
<dbReference type="Proteomes" id="UP000515152">
    <property type="component" value="Unplaced"/>
</dbReference>
<dbReference type="PANTHER" id="PTHR23351">
    <property type="entry name" value="FOS TRANSCRIPTION FACTOR-RELATED"/>
    <property type="match status" value="1"/>
</dbReference>
<dbReference type="Gene3D" id="1.20.5.170">
    <property type="match status" value="1"/>
</dbReference>
<sequence length="374" mass="39677">MFQRFPVDLDTGSRGSSCPSLDSQYLSSVDSFGSPPITIAHPQECGSTASGVGAGSGTAGSGTGVEMPGSFVPTVTAITTSQDLQWMVQPTLVSSVAPGQSNAGPSTMTQPVALDPYDLPGTSYSTGSGFTPPSSDTPGPVRSSRARSRRTREEGLTPEEEERRRVRRERNKQAAAKCRNRRRDLTDRLQSETDILEEEKSELEAEISELQKEKERLEFVLVAHQPGCKIPYQDPPLVPLQQASAQPPLTAAVSVLGLTVTEDTFYLPPAYSSHHQPTTQTQAAGQPQPGMMQEVAFSTSFYEQVELAQGSPCPVATAGGGGGNIPDAGCYNPSYTSSFVFTYPEGACGASANQWTSTSDQSSDSLNSPSLLAL</sequence>
<dbReference type="GO" id="GO:0005634">
    <property type="term" value="C:nucleus"/>
    <property type="evidence" value="ECO:0007669"/>
    <property type="project" value="TreeGrafter"/>
</dbReference>
<feature type="domain" description="BZIP" evidence="2">
    <location>
        <begin position="161"/>
        <end position="224"/>
    </location>
</feature>
<dbReference type="CTD" id="2354"/>
<feature type="compositionally biased region" description="Polar residues" evidence="1">
    <location>
        <begin position="122"/>
        <end position="137"/>
    </location>
</feature>
<feature type="region of interest" description="Disordered" evidence="1">
    <location>
        <begin position="1"/>
        <end position="20"/>
    </location>
</feature>
<accession>A0A8M1KCW6</accession>
<dbReference type="Pfam" id="PF00170">
    <property type="entry name" value="bZIP_1"/>
    <property type="match status" value="1"/>
</dbReference>
<dbReference type="GO" id="GO:0000981">
    <property type="term" value="F:DNA-binding transcription factor activity, RNA polymerase II-specific"/>
    <property type="evidence" value="ECO:0007669"/>
    <property type="project" value="TreeGrafter"/>
</dbReference>
<feature type="compositionally biased region" description="Low complexity" evidence="1">
    <location>
        <begin position="353"/>
        <end position="374"/>
    </location>
</feature>
<protein>
    <submittedName>
        <fullName evidence="4">Protein fosB isoform X1</fullName>
    </submittedName>
</protein>
<dbReference type="InterPro" id="IPR046347">
    <property type="entry name" value="bZIP_sf"/>
</dbReference>
<dbReference type="KEGG" id="char:122130941"/>
<feature type="compositionally biased region" description="Polar residues" evidence="1">
    <location>
        <begin position="97"/>
        <end position="110"/>
    </location>
</feature>
<organism evidence="3 4">
    <name type="scientific">Clupea harengus</name>
    <name type="common">Atlantic herring</name>
    <dbReference type="NCBI Taxonomy" id="7950"/>
    <lineage>
        <taxon>Eukaryota</taxon>
        <taxon>Metazoa</taxon>
        <taxon>Chordata</taxon>
        <taxon>Craniata</taxon>
        <taxon>Vertebrata</taxon>
        <taxon>Euteleostomi</taxon>
        <taxon>Actinopterygii</taxon>
        <taxon>Neopterygii</taxon>
        <taxon>Teleostei</taxon>
        <taxon>Clupei</taxon>
        <taxon>Clupeiformes</taxon>
        <taxon>Clupeoidei</taxon>
        <taxon>Clupeidae</taxon>
        <taxon>Clupea</taxon>
    </lineage>
</organism>
<feature type="compositionally biased region" description="Gly residues" evidence="1">
    <location>
        <begin position="52"/>
        <end position="63"/>
    </location>
</feature>
<evidence type="ECO:0000256" key="1">
    <source>
        <dbReference type="SAM" id="MobiDB-lite"/>
    </source>
</evidence>
<evidence type="ECO:0000313" key="3">
    <source>
        <dbReference type="Proteomes" id="UP000515152"/>
    </source>
</evidence>
<dbReference type="SMART" id="SM00338">
    <property type="entry name" value="BRLZ"/>
    <property type="match status" value="1"/>
</dbReference>
<dbReference type="SUPFAM" id="SSF57959">
    <property type="entry name" value="Leucine zipper domain"/>
    <property type="match status" value="1"/>
</dbReference>
<dbReference type="PRINTS" id="PR00042">
    <property type="entry name" value="LEUZIPPRFOS"/>
</dbReference>
<reference evidence="4" key="1">
    <citation type="submission" date="2025-08" db="UniProtKB">
        <authorList>
            <consortium name="RefSeq"/>
        </authorList>
    </citation>
    <scope>IDENTIFICATION</scope>
</reference>
<dbReference type="GO" id="GO:0000978">
    <property type="term" value="F:RNA polymerase II cis-regulatory region sequence-specific DNA binding"/>
    <property type="evidence" value="ECO:0007669"/>
    <property type="project" value="TreeGrafter"/>
</dbReference>
<dbReference type="InterPro" id="IPR004827">
    <property type="entry name" value="bZIP"/>
</dbReference>
<dbReference type="AlphaFoldDB" id="A0A8M1KCW6"/>
<feature type="region of interest" description="Disordered" evidence="1">
    <location>
        <begin position="97"/>
        <end position="185"/>
    </location>
</feature>
<proteinExistence type="predicted"/>
<dbReference type="CDD" id="cd14721">
    <property type="entry name" value="bZIP_Fos"/>
    <property type="match status" value="1"/>
</dbReference>
<name>A0A8M1KCW6_CLUHA</name>
<gene>
    <name evidence="4" type="primary">fosb</name>
</gene>
<keyword evidence="3" id="KW-1185">Reference proteome</keyword>
<evidence type="ECO:0000259" key="2">
    <source>
        <dbReference type="PROSITE" id="PS50217"/>
    </source>
</evidence>
<feature type="region of interest" description="Disordered" evidence="1">
    <location>
        <begin position="352"/>
        <end position="374"/>
    </location>
</feature>
<dbReference type="PROSITE" id="PS00036">
    <property type="entry name" value="BZIP_BASIC"/>
    <property type="match status" value="1"/>
</dbReference>